<dbReference type="GO" id="GO:0009425">
    <property type="term" value="C:bacterial-type flagellum basal body"/>
    <property type="evidence" value="ECO:0007669"/>
    <property type="project" value="UniProtKB-SubCell"/>
</dbReference>
<protein>
    <recommendedName>
        <fullName evidence="3 5">Flagellar hook protein FlgE</fullName>
    </recommendedName>
</protein>
<dbReference type="NCBIfam" id="TIGR03506">
    <property type="entry name" value="FlgEFG_subfam"/>
    <property type="match status" value="1"/>
</dbReference>
<keyword evidence="11" id="KW-1185">Reference proteome</keyword>
<sequence length="420" mass="42796">MSMNTALSGIQAAQTDISATSHNIANVSTTGFRSSDVSFADVYNSSPYSVARTQVGSGTRVTQVSQNFAQGNITTTGRALDLAIQGQGFFATQQISDTGERTGAALYTRAGDFTLTAEGRITNTAGNALLGWPVSAEGGALSQIAADAGPISVPLSMGQTVASTALNVDVSLPTSGALLGQQAAVPPAAFDSGDATTWAHRTTVPMVSGNGQVIEGELYFVKTDAPDAADPSSQWQVHLVVDGVTTTSAASDLTFDGDGTLTTAQPMAFTDASGGTFSLDMSGSRLADNPFTVQSATADGTRQATMTSLEVDDTGTIWASYGAGRPIAMGKVMVATFANPQGLAPQGNASFRASSASGEPLVGAPGSAGFGSLRSGALEESNVDLTSELVDLITAQRNYQASAKALETNSSLMQSIIKIS</sequence>
<proteinExistence type="inferred from homology"/>
<dbReference type="InterPro" id="IPR037925">
    <property type="entry name" value="FlgE/F/G-like"/>
</dbReference>
<dbReference type="PANTHER" id="PTHR30435:SF1">
    <property type="entry name" value="FLAGELLAR HOOK PROTEIN FLGE"/>
    <property type="match status" value="1"/>
</dbReference>
<reference evidence="10" key="2">
    <citation type="submission" date="2020-09" db="EMBL/GenBank/DDBJ databases">
        <authorList>
            <person name="Sun Q."/>
            <person name="Kim S."/>
        </authorList>
    </citation>
    <scope>NUCLEOTIDE SEQUENCE</scope>
    <source>
        <strain evidence="10">KCTC 23714</strain>
    </source>
</reference>
<accession>A0A918MGW4</accession>
<dbReference type="Pfam" id="PF07559">
    <property type="entry name" value="FlgE_D2"/>
    <property type="match status" value="1"/>
</dbReference>
<evidence type="ECO:0000259" key="7">
    <source>
        <dbReference type="Pfam" id="PF06429"/>
    </source>
</evidence>
<keyword evidence="10" id="KW-0969">Cilium</keyword>
<dbReference type="InterPro" id="IPR037058">
    <property type="entry name" value="Falgellar_hook_FlgE_sf"/>
</dbReference>
<dbReference type="GO" id="GO:0009424">
    <property type="term" value="C:bacterial-type flagellum hook"/>
    <property type="evidence" value="ECO:0007669"/>
    <property type="project" value="TreeGrafter"/>
</dbReference>
<evidence type="ECO:0000256" key="5">
    <source>
        <dbReference type="RuleBase" id="RU362116"/>
    </source>
</evidence>
<comment type="similarity">
    <text evidence="2 5">Belongs to the flagella basal body rod proteins family.</text>
</comment>
<keyword evidence="10" id="KW-0966">Cell projection</keyword>
<evidence type="ECO:0000256" key="2">
    <source>
        <dbReference type="ARBA" id="ARBA00009677"/>
    </source>
</evidence>
<keyword evidence="4 5" id="KW-0975">Bacterial flagellum</keyword>
<comment type="function">
    <text evidence="5">A flexible structure which links the flagellar filament to the drive apparatus in the basal body.</text>
</comment>
<dbReference type="GO" id="GO:0071978">
    <property type="term" value="P:bacterial-type flagellum-dependent swarming motility"/>
    <property type="evidence" value="ECO:0007669"/>
    <property type="project" value="TreeGrafter"/>
</dbReference>
<evidence type="ECO:0000313" key="11">
    <source>
        <dbReference type="Proteomes" id="UP000628984"/>
    </source>
</evidence>
<feature type="domain" description="Flagellar basal-body/hook protein C-terminal" evidence="7">
    <location>
        <begin position="374"/>
        <end position="418"/>
    </location>
</feature>
<dbReference type="Pfam" id="PF00460">
    <property type="entry name" value="Flg_bb_rod"/>
    <property type="match status" value="1"/>
</dbReference>
<dbReference type="InterPro" id="IPR011491">
    <property type="entry name" value="FlgE_D2"/>
</dbReference>
<evidence type="ECO:0000256" key="3">
    <source>
        <dbReference type="ARBA" id="ARBA00019015"/>
    </source>
</evidence>
<dbReference type="GO" id="GO:0005829">
    <property type="term" value="C:cytosol"/>
    <property type="evidence" value="ECO:0007669"/>
    <property type="project" value="TreeGrafter"/>
</dbReference>
<dbReference type="InterPro" id="IPR053967">
    <property type="entry name" value="LlgE_F_G-like_D1"/>
</dbReference>
<feature type="domain" description="Flagellar hook protein FlgE/F/G-like D1" evidence="9">
    <location>
        <begin position="83"/>
        <end position="154"/>
    </location>
</feature>
<comment type="caution">
    <text evidence="10">The sequence shown here is derived from an EMBL/GenBank/DDBJ whole genome shotgun (WGS) entry which is preliminary data.</text>
</comment>
<dbReference type="EMBL" id="BMYQ01000001">
    <property type="protein sequence ID" value="GGW21498.1"/>
    <property type="molecule type" value="Genomic_DNA"/>
</dbReference>
<dbReference type="Proteomes" id="UP000628984">
    <property type="component" value="Unassembled WGS sequence"/>
</dbReference>
<dbReference type="Pfam" id="PF06429">
    <property type="entry name" value="Flg_bbr_C"/>
    <property type="match status" value="1"/>
</dbReference>
<organism evidence="10 11">
    <name type="scientific">Gemmobacter lanyuensis</name>
    <dbReference type="NCBI Taxonomy" id="1054497"/>
    <lineage>
        <taxon>Bacteria</taxon>
        <taxon>Pseudomonadati</taxon>
        <taxon>Pseudomonadota</taxon>
        <taxon>Alphaproteobacteria</taxon>
        <taxon>Rhodobacterales</taxon>
        <taxon>Paracoccaceae</taxon>
        <taxon>Gemmobacter</taxon>
    </lineage>
</organism>
<dbReference type="Pfam" id="PF22692">
    <property type="entry name" value="LlgE_F_G_D1"/>
    <property type="match status" value="1"/>
</dbReference>
<name>A0A918MGW4_9RHOB</name>
<evidence type="ECO:0000313" key="10">
    <source>
        <dbReference type="EMBL" id="GGW21498.1"/>
    </source>
</evidence>
<evidence type="ECO:0000259" key="6">
    <source>
        <dbReference type="Pfam" id="PF00460"/>
    </source>
</evidence>
<dbReference type="InterPro" id="IPR020013">
    <property type="entry name" value="Flagellar_FlgE/F/G"/>
</dbReference>
<dbReference type="InterPro" id="IPR010930">
    <property type="entry name" value="Flg_bb/hook_C_dom"/>
</dbReference>
<dbReference type="PANTHER" id="PTHR30435">
    <property type="entry name" value="FLAGELLAR PROTEIN"/>
    <property type="match status" value="1"/>
</dbReference>
<feature type="domain" description="Flagellar basal body rod protein N-terminal" evidence="6">
    <location>
        <begin position="3"/>
        <end position="33"/>
    </location>
</feature>
<evidence type="ECO:0000259" key="8">
    <source>
        <dbReference type="Pfam" id="PF07559"/>
    </source>
</evidence>
<keyword evidence="10" id="KW-0282">Flagellum</keyword>
<dbReference type="SUPFAM" id="SSF117143">
    <property type="entry name" value="Flagellar hook protein flgE"/>
    <property type="match status" value="1"/>
</dbReference>
<dbReference type="InterPro" id="IPR001444">
    <property type="entry name" value="Flag_bb_rod_N"/>
</dbReference>
<dbReference type="RefSeq" id="WP_189631951.1">
    <property type="nucleotide sequence ID" value="NZ_BMYQ01000001.1"/>
</dbReference>
<gene>
    <name evidence="10" type="primary">flgE</name>
    <name evidence="10" type="ORF">GCM10011452_02100</name>
</gene>
<evidence type="ECO:0000256" key="1">
    <source>
        <dbReference type="ARBA" id="ARBA00004117"/>
    </source>
</evidence>
<evidence type="ECO:0000259" key="9">
    <source>
        <dbReference type="Pfam" id="PF22692"/>
    </source>
</evidence>
<dbReference type="AlphaFoldDB" id="A0A918MGW4"/>
<feature type="domain" description="Flagellar hook protein FlgE D2" evidence="8">
    <location>
        <begin position="184"/>
        <end position="300"/>
    </location>
</feature>
<dbReference type="Gene3D" id="2.60.98.20">
    <property type="entry name" value="Flagellar hook protein FlgE"/>
    <property type="match status" value="1"/>
</dbReference>
<evidence type="ECO:0000256" key="4">
    <source>
        <dbReference type="ARBA" id="ARBA00023143"/>
    </source>
</evidence>
<comment type="subcellular location">
    <subcellularLocation>
        <location evidence="1 5">Bacterial flagellum basal body</location>
    </subcellularLocation>
</comment>
<reference evidence="10" key="1">
    <citation type="journal article" date="2014" name="Int. J. Syst. Evol. Microbiol.">
        <title>Complete genome sequence of Corynebacterium casei LMG S-19264T (=DSM 44701T), isolated from a smear-ripened cheese.</title>
        <authorList>
            <consortium name="US DOE Joint Genome Institute (JGI-PGF)"/>
            <person name="Walter F."/>
            <person name="Albersmeier A."/>
            <person name="Kalinowski J."/>
            <person name="Ruckert C."/>
        </authorList>
    </citation>
    <scope>NUCLEOTIDE SEQUENCE</scope>
    <source>
        <strain evidence="10">KCTC 23714</strain>
    </source>
</reference>